<comment type="caution">
    <text evidence="1">The sequence shown here is derived from an EMBL/GenBank/DDBJ whole genome shotgun (WGS) entry which is preliminary data.</text>
</comment>
<gene>
    <name evidence="1" type="ORF">SPELUC_LOCUS4215</name>
</gene>
<dbReference type="EMBL" id="CAJVPW010003656">
    <property type="protein sequence ID" value="CAG8527506.1"/>
    <property type="molecule type" value="Genomic_DNA"/>
</dbReference>
<name>A0ACA9LF77_9GLOM</name>
<organism evidence="1 2">
    <name type="scientific">Cetraspora pellucida</name>
    <dbReference type="NCBI Taxonomy" id="1433469"/>
    <lineage>
        <taxon>Eukaryota</taxon>
        <taxon>Fungi</taxon>
        <taxon>Fungi incertae sedis</taxon>
        <taxon>Mucoromycota</taxon>
        <taxon>Glomeromycotina</taxon>
        <taxon>Glomeromycetes</taxon>
        <taxon>Diversisporales</taxon>
        <taxon>Gigasporaceae</taxon>
        <taxon>Cetraspora</taxon>
    </lineage>
</organism>
<proteinExistence type="predicted"/>
<dbReference type="Proteomes" id="UP000789366">
    <property type="component" value="Unassembled WGS sequence"/>
</dbReference>
<sequence>MKSLIYQSFQREFANNHSDCLELAFVYLLKCYYFPKYLRPEYWQETTKNLPDNYDEKINSYLSYYNDYCYKGIISSEFIKGVVEFMPVHEALDDCLIEIKWTDQVEIKEEYLEKLIDYTDNYDFPTIKKIGVYFAKQGKLLICPLNKCSHDITINDFQEKRAQQYRIGQGIFLEA</sequence>
<reference evidence="1" key="1">
    <citation type="submission" date="2021-06" db="EMBL/GenBank/DDBJ databases">
        <authorList>
            <person name="Kallberg Y."/>
            <person name="Tangrot J."/>
            <person name="Rosling A."/>
        </authorList>
    </citation>
    <scope>NUCLEOTIDE SEQUENCE</scope>
    <source>
        <strain evidence="1">28 12/20/2015</strain>
    </source>
</reference>
<accession>A0ACA9LF77</accession>
<evidence type="ECO:0000313" key="2">
    <source>
        <dbReference type="Proteomes" id="UP000789366"/>
    </source>
</evidence>
<evidence type="ECO:0000313" key="1">
    <source>
        <dbReference type="EMBL" id="CAG8527506.1"/>
    </source>
</evidence>
<protein>
    <submittedName>
        <fullName evidence="1">1589_t:CDS:1</fullName>
    </submittedName>
</protein>
<keyword evidence="2" id="KW-1185">Reference proteome</keyword>